<sequence length="105" mass="12360">MGVLTMERLLVQELPPSQCILKDGMPEYCIINSNHHIQTAQQLFPGKSFKWCCDIVNNKVSEDDIHILTWGWNHMHDKAAVHKDEWEDFFQYCDTLCTNKFWTTT</sequence>
<protein>
    <submittedName>
        <fullName evidence="1">Uncharacterized protein</fullName>
    </submittedName>
</protein>
<dbReference type="EMBL" id="KB007900">
    <property type="protein sequence ID" value="ELR21855.1"/>
    <property type="molecule type" value="Genomic_DNA"/>
</dbReference>
<dbReference type="GeneID" id="14922770"/>
<name>L8H9J0_ACACF</name>
<accession>L8H9J0</accession>
<evidence type="ECO:0000313" key="2">
    <source>
        <dbReference type="Proteomes" id="UP000011083"/>
    </source>
</evidence>
<reference evidence="1 2" key="1">
    <citation type="journal article" date="2013" name="Genome Biol.">
        <title>Genome of Acanthamoeba castellanii highlights extensive lateral gene transfer and early evolution of tyrosine kinase signaling.</title>
        <authorList>
            <person name="Clarke M."/>
            <person name="Lohan A.J."/>
            <person name="Liu B."/>
            <person name="Lagkouvardos I."/>
            <person name="Roy S."/>
            <person name="Zafar N."/>
            <person name="Bertelli C."/>
            <person name="Schilde C."/>
            <person name="Kianianmomeni A."/>
            <person name="Burglin T.R."/>
            <person name="Frech C."/>
            <person name="Turcotte B."/>
            <person name="Kopec K.O."/>
            <person name="Synnott J.M."/>
            <person name="Choo C."/>
            <person name="Paponov I."/>
            <person name="Finkler A."/>
            <person name="Soon Heng Tan C."/>
            <person name="Hutchins A.P."/>
            <person name="Weinmeier T."/>
            <person name="Rattei T."/>
            <person name="Chu J.S."/>
            <person name="Gimenez G."/>
            <person name="Irimia M."/>
            <person name="Rigden D.J."/>
            <person name="Fitzpatrick D.A."/>
            <person name="Lorenzo-Morales J."/>
            <person name="Bateman A."/>
            <person name="Chiu C.H."/>
            <person name="Tang P."/>
            <person name="Hegemann P."/>
            <person name="Fromm H."/>
            <person name="Raoult D."/>
            <person name="Greub G."/>
            <person name="Miranda-Saavedra D."/>
            <person name="Chen N."/>
            <person name="Nash P."/>
            <person name="Ginger M.L."/>
            <person name="Horn M."/>
            <person name="Schaap P."/>
            <person name="Caler L."/>
            <person name="Loftus B."/>
        </authorList>
    </citation>
    <scope>NUCLEOTIDE SEQUENCE [LARGE SCALE GENOMIC DNA]</scope>
    <source>
        <strain evidence="1 2">Neff</strain>
    </source>
</reference>
<keyword evidence="2" id="KW-1185">Reference proteome</keyword>
<evidence type="ECO:0000313" key="1">
    <source>
        <dbReference type="EMBL" id="ELR21855.1"/>
    </source>
</evidence>
<dbReference type="AlphaFoldDB" id="L8H9J0"/>
<proteinExistence type="predicted"/>
<dbReference type="VEuPathDB" id="AmoebaDB:ACA1_386940"/>
<dbReference type="RefSeq" id="XP_004347237.1">
    <property type="nucleotide sequence ID" value="XM_004347187.1"/>
</dbReference>
<organism evidence="1 2">
    <name type="scientific">Acanthamoeba castellanii (strain ATCC 30010 / Neff)</name>
    <dbReference type="NCBI Taxonomy" id="1257118"/>
    <lineage>
        <taxon>Eukaryota</taxon>
        <taxon>Amoebozoa</taxon>
        <taxon>Discosea</taxon>
        <taxon>Longamoebia</taxon>
        <taxon>Centramoebida</taxon>
        <taxon>Acanthamoebidae</taxon>
        <taxon>Acanthamoeba</taxon>
    </lineage>
</organism>
<dbReference type="KEGG" id="acan:ACA1_386940"/>
<dbReference type="Proteomes" id="UP000011083">
    <property type="component" value="Unassembled WGS sequence"/>
</dbReference>
<gene>
    <name evidence="1" type="ORF">ACA1_386940</name>
</gene>